<evidence type="ECO:0000313" key="2">
    <source>
        <dbReference type="Proteomes" id="UP001596990"/>
    </source>
</evidence>
<reference evidence="2" key="1">
    <citation type="journal article" date="2019" name="Int. J. Syst. Evol. Microbiol.">
        <title>The Global Catalogue of Microorganisms (GCM) 10K type strain sequencing project: providing services to taxonomists for standard genome sequencing and annotation.</title>
        <authorList>
            <consortium name="The Broad Institute Genomics Platform"/>
            <consortium name="The Broad Institute Genome Sequencing Center for Infectious Disease"/>
            <person name="Wu L."/>
            <person name="Ma J."/>
        </authorList>
    </citation>
    <scope>NUCLEOTIDE SEQUENCE [LARGE SCALE GENOMIC DNA]</scope>
    <source>
        <strain evidence="2">CCUG 56607</strain>
    </source>
</reference>
<evidence type="ECO:0008006" key="3">
    <source>
        <dbReference type="Google" id="ProtNLM"/>
    </source>
</evidence>
<accession>A0ABW3L1M4</accession>
<organism evidence="1 2">
    <name type="scientific">Thalassobacillus hwangdonensis</name>
    <dbReference type="NCBI Taxonomy" id="546108"/>
    <lineage>
        <taxon>Bacteria</taxon>
        <taxon>Bacillati</taxon>
        <taxon>Bacillota</taxon>
        <taxon>Bacilli</taxon>
        <taxon>Bacillales</taxon>
        <taxon>Bacillaceae</taxon>
        <taxon>Thalassobacillus</taxon>
    </lineage>
</organism>
<sequence>MKMNILSSTAQTEIELITLALEKEGLPTKFERLGEGAWHYAYYIPKEDLVLRLPKKIAYDKEVAFDEKLFKTEYEGTKQFYSHANKVKEDICPKYFRYTVSEPLTYTIESYAGRTTPLADQTPAQAKLFGREIGSFFLGLEELEAPLPGVGYLTLNDDEKLTGFYNMNLQAMIREETEEYQQELEALLSSPYPFDKEKVAAFGRELIAQRAVESEKCIFTNQDTSPENILFTSGGIRIIDPYPILYTGTSLAANFAFNYQTLFHSLHNTRRYGKGNYQHVVPQLKANAEGFIEAYTSGSEQKQKDLTVEVFIKLVTMAHDHLDLLQRERLNEEQIIRFGTKGQIEERLRFFLNELEHYPRRMKHGIL</sequence>
<gene>
    <name evidence="1" type="ORF">ACFQ2J_11110</name>
</gene>
<protein>
    <recommendedName>
        <fullName evidence="3">Aminoglycoside phosphotransferase domain-containing protein</fullName>
    </recommendedName>
</protein>
<dbReference type="RefSeq" id="WP_386060076.1">
    <property type="nucleotide sequence ID" value="NZ_JBHTKL010000005.1"/>
</dbReference>
<dbReference type="EMBL" id="JBHTKL010000005">
    <property type="protein sequence ID" value="MFD1019721.1"/>
    <property type="molecule type" value="Genomic_DNA"/>
</dbReference>
<comment type="caution">
    <text evidence="1">The sequence shown here is derived from an EMBL/GenBank/DDBJ whole genome shotgun (WGS) entry which is preliminary data.</text>
</comment>
<name>A0ABW3L1M4_9BACI</name>
<dbReference type="Proteomes" id="UP001596990">
    <property type="component" value="Unassembled WGS sequence"/>
</dbReference>
<keyword evidence="2" id="KW-1185">Reference proteome</keyword>
<evidence type="ECO:0000313" key="1">
    <source>
        <dbReference type="EMBL" id="MFD1019721.1"/>
    </source>
</evidence>
<dbReference type="InterPro" id="IPR011009">
    <property type="entry name" value="Kinase-like_dom_sf"/>
</dbReference>
<proteinExistence type="predicted"/>
<dbReference type="SUPFAM" id="SSF56112">
    <property type="entry name" value="Protein kinase-like (PK-like)"/>
    <property type="match status" value="1"/>
</dbReference>